<reference evidence="1" key="1">
    <citation type="submission" date="2020-08" db="EMBL/GenBank/DDBJ databases">
        <title>Multicomponent nature underlies the extraordinary mechanical properties of spider dragline silk.</title>
        <authorList>
            <person name="Kono N."/>
            <person name="Nakamura H."/>
            <person name="Mori M."/>
            <person name="Yoshida Y."/>
            <person name="Ohtoshi R."/>
            <person name="Malay A.D."/>
            <person name="Moran D.A.P."/>
            <person name="Tomita M."/>
            <person name="Numata K."/>
            <person name="Arakawa K."/>
        </authorList>
    </citation>
    <scope>NUCLEOTIDE SEQUENCE</scope>
</reference>
<dbReference type="AlphaFoldDB" id="A0A8X6RLI5"/>
<proteinExistence type="predicted"/>
<name>A0A8X6RLI5_TRICX</name>
<sequence>MQTILITGVPKVLCRVPLVRHPWTNACLIHLSLSSNAMVWKLGERGLAQVSSSLLNRGSKFRGPSPIAHGGSLLVKASDRGWLATSSSPLSLKTRRVRGAMHVKSVESSNVLPLVWCGS</sequence>
<evidence type="ECO:0000313" key="1">
    <source>
        <dbReference type="EMBL" id="GFX94789.1"/>
    </source>
</evidence>
<dbReference type="EMBL" id="BMAU01021180">
    <property type="protein sequence ID" value="GFX94789.1"/>
    <property type="molecule type" value="Genomic_DNA"/>
</dbReference>
<comment type="caution">
    <text evidence="1">The sequence shown here is derived from an EMBL/GenBank/DDBJ whole genome shotgun (WGS) entry which is preliminary data.</text>
</comment>
<accession>A0A8X6RLI5</accession>
<organism evidence="1 2">
    <name type="scientific">Trichonephila clavipes</name>
    <name type="common">Golden silk orbweaver</name>
    <name type="synonym">Nephila clavipes</name>
    <dbReference type="NCBI Taxonomy" id="2585209"/>
    <lineage>
        <taxon>Eukaryota</taxon>
        <taxon>Metazoa</taxon>
        <taxon>Ecdysozoa</taxon>
        <taxon>Arthropoda</taxon>
        <taxon>Chelicerata</taxon>
        <taxon>Arachnida</taxon>
        <taxon>Araneae</taxon>
        <taxon>Araneomorphae</taxon>
        <taxon>Entelegynae</taxon>
        <taxon>Araneoidea</taxon>
        <taxon>Nephilidae</taxon>
        <taxon>Trichonephila</taxon>
    </lineage>
</organism>
<evidence type="ECO:0000313" key="2">
    <source>
        <dbReference type="Proteomes" id="UP000887159"/>
    </source>
</evidence>
<gene>
    <name evidence="1" type="ORF">TNCV_1636511</name>
</gene>
<protein>
    <submittedName>
        <fullName evidence="1">Uncharacterized protein</fullName>
    </submittedName>
</protein>
<dbReference type="Proteomes" id="UP000887159">
    <property type="component" value="Unassembled WGS sequence"/>
</dbReference>
<keyword evidence="2" id="KW-1185">Reference proteome</keyword>